<accession>A0A3N0XYS3</accession>
<reference evidence="1 2" key="1">
    <citation type="submission" date="2018-10" db="EMBL/GenBank/DDBJ databases">
        <title>Genome assembly for a Yunnan-Guizhou Plateau 3E fish, Anabarilius grahami (Regan), and its evolutionary and genetic applications.</title>
        <authorList>
            <person name="Jiang W."/>
        </authorList>
    </citation>
    <scope>NUCLEOTIDE SEQUENCE [LARGE SCALE GENOMIC DNA]</scope>
    <source>
        <strain evidence="1">AG-KIZ</strain>
        <tissue evidence="1">Muscle</tissue>
    </source>
</reference>
<gene>
    <name evidence="1" type="ORF">DPX16_10080</name>
</gene>
<comment type="caution">
    <text evidence="1">The sequence shown here is derived from an EMBL/GenBank/DDBJ whole genome shotgun (WGS) entry which is preliminary data.</text>
</comment>
<evidence type="ECO:0000313" key="2">
    <source>
        <dbReference type="Proteomes" id="UP000281406"/>
    </source>
</evidence>
<dbReference type="AlphaFoldDB" id="A0A3N0XYS3"/>
<protein>
    <submittedName>
        <fullName evidence="1">Uncharacterized protein</fullName>
    </submittedName>
</protein>
<keyword evidence="2" id="KW-1185">Reference proteome</keyword>
<evidence type="ECO:0000313" key="1">
    <source>
        <dbReference type="EMBL" id="ROK15776.1"/>
    </source>
</evidence>
<name>A0A3N0XYS3_ANAGA</name>
<organism evidence="1 2">
    <name type="scientific">Anabarilius grahami</name>
    <name type="common">Kanglang fish</name>
    <name type="synonym">Barilius grahami</name>
    <dbReference type="NCBI Taxonomy" id="495550"/>
    <lineage>
        <taxon>Eukaryota</taxon>
        <taxon>Metazoa</taxon>
        <taxon>Chordata</taxon>
        <taxon>Craniata</taxon>
        <taxon>Vertebrata</taxon>
        <taxon>Euteleostomi</taxon>
        <taxon>Actinopterygii</taxon>
        <taxon>Neopterygii</taxon>
        <taxon>Teleostei</taxon>
        <taxon>Ostariophysi</taxon>
        <taxon>Cypriniformes</taxon>
        <taxon>Xenocyprididae</taxon>
        <taxon>Xenocypridinae</taxon>
        <taxon>Xenocypridinae incertae sedis</taxon>
        <taxon>Anabarilius</taxon>
    </lineage>
</organism>
<dbReference type="EMBL" id="RJVU01057857">
    <property type="protein sequence ID" value="ROK15776.1"/>
    <property type="molecule type" value="Genomic_DNA"/>
</dbReference>
<sequence length="114" mass="12644">MAGTRSERAHEIFWIIVSQSVRCFQLSAQPSDQELSENELECMIGSTSMEATAMILGWKDNQTEYVGLFSMSCADIRGESAEWFSKCASARLKASLTPALSRACQNVNEELAKQ</sequence>
<proteinExistence type="predicted"/>
<dbReference type="Proteomes" id="UP000281406">
    <property type="component" value="Unassembled WGS sequence"/>
</dbReference>